<organism evidence="5 6">
    <name type="scientific">Aetokthonos hydrillicola Thurmond2011</name>
    <dbReference type="NCBI Taxonomy" id="2712845"/>
    <lineage>
        <taxon>Bacteria</taxon>
        <taxon>Bacillati</taxon>
        <taxon>Cyanobacteriota</taxon>
        <taxon>Cyanophyceae</taxon>
        <taxon>Nostocales</taxon>
        <taxon>Hapalosiphonaceae</taxon>
        <taxon>Aetokthonos</taxon>
    </lineage>
</organism>
<evidence type="ECO:0000256" key="2">
    <source>
        <dbReference type="ARBA" id="ARBA00022679"/>
    </source>
</evidence>
<name>A0AAP5I5Q7_9CYAN</name>
<dbReference type="RefSeq" id="WP_208339785.1">
    <property type="nucleotide sequence ID" value="NZ_CAWQFN010000570.1"/>
</dbReference>
<proteinExistence type="predicted"/>
<dbReference type="InterPro" id="IPR028098">
    <property type="entry name" value="Glyco_trans_4-like_N"/>
</dbReference>
<dbReference type="PANTHER" id="PTHR12526">
    <property type="entry name" value="GLYCOSYLTRANSFERASE"/>
    <property type="match status" value="1"/>
</dbReference>
<accession>A0AAP5I5Q7</accession>
<dbReference type="Proteomes" id="UP000667802">
    <property type="component" value="Unassembled WGS sequence"/>
</dbReference>
<dbReference type="Gene3D" id="3.40.50.2000">
    <property type="entry name" value="Glycogen Phosphorylase B"/>
    <property type="match status" value="2"/>
</dbReference>
<dbReference type="Pfam" id="PF00534">
    <property type="entry name" value="Glycos_transf_1"/>
    <property type="match status" value="1"/>
</dbReference>
<sequence length="400" mass="45492">MANSNYLEMFRTFIVEFFSHLRLLIRWNFILVLHRVAQILQQNRSHTSKYQPRKVVHISPKYFSEHSYIGGGERYPTTLAQTMAHYVETVLITFGETRNSCIQENLRVEVYRKIGTLPDSIFYLWELVNADVVHCHQYKTTLTNLTVLISAILGKRIFVTDHGGWANNFSEQLPIDKFVDRFLTVSDFSAKTLALTERTETIYGGVAQEFIDAQISVERQTKILFVGRLLPHKGIDYLIEAVDQETPLDIVGRIYDEIYFSHLKKLASNKRIRFITHATDNEIVSSYLSATVTILPSVYVDMNGMKHPAPELLGLVLLESMACGTPVICTNVGGMPEIVVDGVTGFVVPPNEKNVLKDRINYLINHPNIALNMGKEGRQKVLKEFTWDAVTQRCLSAYSG</sequence>
<dbReference type="PANTHER" id="PTHR12526:SF510">
    <property type="entry name" value="D-INOSITOL 3-PHOSPHATE GLYCOSYLTRANSFERASE"/>
    <property type="match status" value="1"/>
</dbReference>
<dbReference type="Pfam" id="PF13439">
    <property type="entry name" value="Glyco_transf_4"/>
    <property type="match status" value="1"/>
</dbReference>
<dbReference type="AlphaFoldDB" id="A0AAP5I5Q7"/>
<dbReference type="EMBL" id="JAALHA020000001">
    <property type="protein sequence ID" value="MDR9893593.1"/>
    <property type="molecule type" value="Genomic_DNA"/>
</dbReference>
<keyword evidence="6" id="KW-1185">Reference proteome</keyword>
<feature type="domain" description="Glycosyl transferase family 1" evidence="3">
    <location>
        <begin position="214"/>
        <end position="379"/>
    </location>
</feature>
<comment type="caution">
    <text evidence="5">The sequence shown here is derived from an EMBL/GenBank/DDBJ whole genome shotgun (WGS) entry which is preliminary data.</text>
</comment>
<gene>
    <name evidence="5" type="ORF">G7B40_003210</name>
</gene>
<evidence type="ECO:0000256" key="1">
    <source>
        <dbReference type="ARBA" id="ARBA00022676"/>
    </source>
</evidence>
<reference evidence="6" key="1">
    <citation type="journal article" date="2021" name="Science">
        <title>Hunting the eagle killer: A cyanobacterial neurotoxin causes vacuolar myelinopathy.</title>
        <authorList>
            <person name="Breinlinger S."/>
            <person name="Phillips T.J."/>
            <person name="Haram B.N."/>
            <person name="Mares J."/>
            <person name="Martinez Yerena J.A."/>
            <person name="Hrouzek P."/>
            <person name="Sobotka R."/>
            <person name="Henderson W.M."/>
            <person name="Schmieder P."/>
            <person name="Williams S.M."/>
            <person name="Lauderdale J.D."/>
            <person name="Wilde H.D."/>
            <person name="Gerrin W."/>
            <person name="Kust A."/>
            <person name="Washington J.W."/>
            <person name="Wagner C."/>
            <person name="Geier B."/>
            <person name="Liebeke M."/>
            <person name="Enke H."/>
            <person name="Niedermeyer T.H.J."/>
            <person name="Wilde S.B."/>
        </authorList>
    </citation>
    <scope>NUCLEOTIDE SEQUENCE [LARGE SCALE GENOMIC DNA]</scope>
    <source>
        <strain evidence="6">Thurmond2011</strain>
    </source>
</reference>
<dbReference type="SUPFAM" id="SSF53756">
    <property type="entry name" value="UDP-Glycosyltransferase/glycogen phosphorylase"/>
    <property type="match status" value="1"/>
</dbReference>
<feature type="domain" description="Glycosyltransferase subfamily 4-like N-terminal" evidence="4">
    <location>
        <begin position="69"/>
        <end position="206"/>
    </location>
</feature>
<dbReference type="InterPro" id="IPR001296">
    <property type="entry name" value="Glyco_trans_1"/>
</dbReference>
<evidence type="ECO:0000259" key="3">
    <source>
        <dbReference type="Pfam" id="PF00534"/>
    </source>
</evidence>
<dbReference type="CDD" id="cd03801">
    <property type="entry name" value="GT4_PimA-like"/>
    <property type="match status" value="1"/>
</dbReference>
<evidence type="ECO:0000313" key="6">
    <source>
        <dbReference type="Proteomes" id="UP000667802"/>
    </source>
</evidence>
<keyword evidence="1" id="KW-0328">Glycosyltransferase</keyword>
<evidence type="ECO:0000259" key="4">
    <source>
        <dbReference type="Pfam" id="PF13439"/>
    </source>
</evidence>
<keyword evidence="2" id="KW-0808">Transferase</keyword>
<protein>
    <submittedName>
        <fullName evidence="5">Glycosyltransferase family 4 protein</fullName>
    </submittedName>
</protein>
<dbReference type="GO" id="GO:0016757">
    <property type="term" value="F:glycosyltransferase activity"/>
    <property type="evidence" value="ECO:0007669"/>
    <property type="project" value="UniProtKB-KW"/>
</dbReference>
<evidence type="ECO:0000313" key="5">
    <source>
        <dbReference type="EMBL" id="MDR9893593.1"/>
    </source>
</evidence>